<evidence type="ECO:0000256" key="7">
    <source>
        <dbReference type="ARBA" id="ARBA00023128"/>
    </source>
</evidence>
<keyword evidence="12" id="KW-1185">Reference proteome</keyword>
<reference evidence="11 12" key="1">
    <citation type="journal article" date="2009" name="Nature">
        <title>Evolution of pathogenicity and sexual reproduction in eight Candida genomes.</title>
        <authorList>
            <person name="Butler G."/>
            <person name="Rasmussen M.D."/>
            <person name="Lin M.F."/>
            <person name="Santos M.A."/>
            <person name="Sakthikumar S."/>
            <person name="Munro C.A."/>
            <person name="Rheinbay E."/>
            <person name="Grabherr M."/>
            <person name="Forche A."/>
            <person name="Reedy J.L."/>
            <person name="Agrafioti I."/>
            <person name="Arnaud M.B."/>
            <person name="Bates S."/>
            <person name="Brown A.J."/>
            <person name="Brunke S."/>
            <person name="Costanzo M.C."/>
            <person name="Fitzpatrick D.A."/>
            <person name="de Groot P.W."/>
            <person name="Harris D."/>
            <person name="Hoyer L.L."/>
            <person name="Hube B."/>
            <person name="Klis F.M."/>
            <person name="Kodira C."/>
            <person name="Lennard N."/>
            <person name="Logue M.E."/>
            <person name="Martin R."/>
            <person name="Neiman A.M."/>
            <person name="Nikolaou E."/>
            <person name="Quail M.A."/>
            <person name="Quinn J."/>
            <person name="Santos M.C."/>
            <person name="Schmitzberger F.F."/>
            <person name="Sherlock G."/>
            <person name="Shah P."/>
            <person name="Silverstein K.A."/>
            <person name="Skrzypek M.S."/>
            <person name="Soll D."/>
            <person name="Staggs R."/>
            <person name="Stansfield I."/>
            <person name="Stumpf M.P."/>
            <person name="Sudbery P.E."/>
            <person name="Srikantha T."/>
            <person name="Zeng Q."/>
            <person name="Berman J."/>
            <person name="Berriman M."/>
            <person name="Heitman J."/>
            <person name="Gow N.A."/>
            <person name="Lorenz M.C."/>
            <person name="Birren B.W."/>
            <person name="Kellis M."/>
            <person name="Cuomo C.A."/>
        </authorList>
    </citation>
    <scope>NUCLEOTIDE SEQUENCE [LARGE SCALE GENOMIC DNA]</scope>
    <source>
        <strain evidence="12">ATCC 6260 / CBS 566 / DSM 6381 / JCM 1539 / NBRC 10279 / NRRL Y-324</strain>
    </source>
</reference>
<keyword evidence="4" id="KW-0999">Mitochondrion inner membrane</keyword>
<feature type="transmembrane region" description="Helical" evidence="10">
    <location>
        <begin position="99"/>
        <end position="126"/>
    </location>
</feature>
<evidence type="ECO:0000256" key="9">
    <source>
        <dbReference type="ARBA" id="ARBA00025191"/>
    </source>
</evidence>
<dbReference type="OrthoDB" id="17678at2759"/>
<dbReference type="VEuPathDB" id="FungiDB:PGUG_02961"/>
<dbReference type="GO" id="GO:0005743">
    <property type="term" value="C:mitochondrial inner membrane"/>
    <property type="evidence" value="ECO:0007669"/>
    <property type="project" value="UniProtKB-SubCell"/>
</dbReference>
<dbReference type="GO" id="GO:0000001">
    <property type="term" value="P:mitochondrion inheritance"/>
    <property type="evidence" value="ECO:0007669"/>
    <property type="project" value="InterPro"/>
</dbReference>
<dbReference type="InParanoid" id="A5DI60"/>
<proteinExistence type="inferred from homology"/>
<protein>
    <recommendedName>
        <fullName evidence="13">Mitochondrial distribution and morphology protein 31</fullName>
    </recommendedName>
</protein>
<dbReference type="GeneID" id="5127214"/>
<gene>
    <name evidence="11" type="ORF">PGUG_02961</name>
</gene>
<dbReference type="InterPro" id="IPR012571">
    <property type="entry name" value="Mdm31/Mdm32"/>
</dbReference>
<dbReference type="RefSeq" id="XP_001485232.2">
    <property type="nucleotide sequence ID" value="XM_001485182.1"/>
</dbReference>
<keyword evidence="5" id="KW-0809">Transit peptide</keyword>
<dbReference type="HOGENOM" id="CLU_016236_2_1_1"/>
<dbReference type="GO" id="GO:0007005">
    <property type="term" value="P:mitochondrion organization"/>
    <property type="evidence" value="ECO:0007669"/>
    <property type="project" value="InterPro"/>
</dbReference>
<evidence type="ECO:0000256" key="4">
    <source>
        <dbReference type="ARBA" id="ARBA00022792"/>
    </source>
</evidence>
<comment type="similarity">
    <text evidence="2">Belongs to the MDM31/MDM32 family.</text>
</comment>
<dbReference type="Proteomes" id="UP000001997">
    <property type="component" value="Unassembled WGS sequence"/>
</dbReference>
<evidence type="ECO:0000256" key="3">
    <source>
        <dbReference type="ARBA" id="ARBA00022692"/>
    </source>
</evidence>
<dbReference type="KEGG" id="pgu:PGUG_02961"/>
<sequence>MLKSLGIRPMKSLLESRMAPEIQALTYRRLPLLAFRTSKRNYSKVPPSSKISHSKELIIPTKHELLKHASGPIQRALIHLKWPLTRNNRPSASDVVSAALSWFVMGNILWIILGTTTFCLMGLYALDTLSNVWKSVSPGETKESSLVGKLTSAIVSQGLGIKLEFTPGQVIPELKDGMLRFKNVRVVSTLPETKFDGTIDALNVSLSFQKWYEGKGIIDELDIYGMHLKLYYENDSEPHMTVGNDSVPSYRFNDTMHYQYDLPNSPENEEASVSPATLIDTSYELSSVKLHDSYFDIHESEAVEPFRVAVFNCDLPQLKGDRILLDFFNANIVTGSMNDSLFTIHKRQTETASADSAQRTVRFKLDGIDLGAISQKNPRTKFNWIVNGKAEIIADIRMSSLSEKEDKKFSNVFSSSFRELLSLTDPKSTPSDEQESNESNLLKGALAAIYTTFSSKESQPSTIQNNDYAVVNVKVKLKDLKATLPKYMPMATSTNTPFISLHDLRSLVAFANELGGSSPPIVVQSTAIERLSDLHNTENIFDTRIFDSIVNDVYEELLKMVHLDEKRIIEEKSSSWSHSVASQLLVLGLSAMV</sequence>
<evidence type="ECO:0000313" key="11">
    <source>
        <dbReference type="EMBL" id="EDK38863.2"/>
    </source>
</evidence>
<comment type="function">
    <text evidence="9">Involved in the organization of the mitochondrial membranes and the global structure of the mitochondria. Also required for mitochondrial distribution and mobility as well as for the maintenance of mitochondrial DNA nucleoids structures.</text>
</comment>
<dbReference type="PANTHER" id="PTHR31068">
    <property type="entry name" value="MITOCHONDRIAL DISTRIBUTION AND MORPHOLOGY PROTEIN 31"/>
    <property type="match status" value="1"/>
</dbReference>
<keyword evidence="8 10" id="KW-0472">Membrane</keyword>
<dbReference type="PANTHER" id="PTHR31068:SF0">
    <property type="entry name" value="MITOCHONDRIAL DISTRIBUTION AND MORPHOLOGY PROTEIN 31"/>
    <property type="match status" value="1"/>
</dbReference>
<organism evidence="11 12">
    <name type="scientific">Meyerozyma guilliermondii (strain ATCC 6260 / CBS 566 / DSM 6381 / JCM 1539 / NBRC 10279 / NRRL Y-324)</name>
    <name type="common">Yeast</name>
    <name type="synonym">Candida guilliermondii</name>
    <dbReference type="NCBI Taxonomy" id="294746"/>
    <lineage>
        <taxon>Eukaryota</taxon>
        <taxon>Fungi</taxon>
        <taxon>Dikarya</taxon>
        <taxon>Ascomycota</taxon>
        <taxon>Saccharomycotina</taxon>
        <taxon>Pichiomycetes</taxon>
        <taxon>Debaryomycetaceae</taxon>
        <taxon>Meyerozyma</taxon>
    </lineage>
</organism>
<dbReference type="eggNOG" id="ENOG502QQU5">
    <property type="taxonomic scope" value="Eukaryota"/>
</dbReference>
<comment type="subcellular location">
    <subcellularLocation>
        <location evidence="1">Mitochondrion inner membrane</location>
    </subcellularLocation>
</comment>
<evidence type="ECO:0000313" key="12">
    <source>
        <dbReference type="Proteomes" id="UP000001997"/>
    </source>
</evidence>
<dbReference type="OMA" id="FAKEMVG"/>
<evidence type="ECO:0000256" key="6">
    <source>
        <dbReference type="ARBA" id="ARBA00022989"/>
    </source>
</evidence>
<evidence type="ECO:0000256" key="5">
    <source>
        <dbReference type="ARBA" id="ARBA00022946"/>
    </source>
</evidence>
<dbReference type="FunCoup" id="A5DI60">
    <property type="interactions" value="29"/>
</dbReference>
<keyword evidence="6 10" id="KW-1133">Transmembrane helix</keyword>
<evidence type="ECO:0000256" key="2">
    <source>
        <dbReference type="ARBA" id="ARBA00005687"/>
    </source>
</evidence>
<dbReference type="EMBL" id="CH408157">
    <property type="protein sequence ID" value="EDK38863.2"/>
    <property type="molecule type" value="Genomic_DNA"/>
</dbReference>
<name>A5DI60_PICGU</name>
<keyword evidence="3 10" id="KW-0812">Transmembrane</keyword>
<evidence type="ECO:0000256" key="1">
    <source>
        <dbReference type="ARBA" id="ARBA00004273"/>
    </source>
</evidence>
<evidence type="ECO:0000256" key="8">
    <source>
        <dbReference type="ARBA" id="ARBA00023136"/>
    </source>
</evidence>
<keyword evidence="7" id="KW-0496">Mitochondrion</keyword>
<dbReference type="Pfam" id="PF08118">
    <property type="entry name" value="MDM31_MDM32"/>
    <property type="match status" value="2"/>
</dbReference>
<accession>A5DI60</accession>
<dbReference type="AlphaFoldDB" id="A5DI60"/>
<evidence type="ECO:0008006" key="13">
    <source>
        <dbReference type="Google" id="ProtNLM"/>
    </source>
</evidence>
<evidence type="ECO:0000256" key="10">
    <source>
        <dbReference type="SAM" id="Phobius"/>
    </source>
</evidence>